<proteinExistence type="predicted"/>
<accession>A0ABV9LYE6</accession>
<reference evidence="2" key="1">
    <citation type="journal article" date="2019" name="Int. J. Syst. Evol. Microbiol.">
        <title>The Global Catalogue of Microorganisms (GCM) 10K type strain sequencing project: providing services to taxonomists for standard genome sequencing and annotation.</title>
        <authorList>
            <consortium name="The Broad Institute Genomics Platform"/>
            <consortium name="The Broad Institute Genome Sequencing Center for Infectious Disease"/>
            <person name="Wu L."/>
            <person name="Ma J."/>
        </authorList>
    </citation>
    <scope>NUCLEOTIDE SEQUENCE [LARGE SCALE GENOMIC DNA]</scope>
    <source>
        <strain evidence="2">KACC 12507</strain>
    </source>
</reference>
<dbReference type="Proteomes" id="UP001595897">
    <property type="component" value="Unassembled WGS sequence"/>
</dbReference>
<organism evidence="1 2">
    <name type="scientific">Glaciecola siphonariae</name>
    <dbReference type="NCBI Taxonomy" id="521012"/>
    <lineage>
        <taxon>Bacteria</taxon>
        <taxon>Pseudomonadati</taxon>
        <taxon>Pseudomonadota</taxon>
        <taxon>Gammaproteobacteria</taxon>
        <taxon>Alteromonadales</taxon>
        <taxon>Alteromonadaceae</taxon>
        <taxon>Glaciecola</taxon>
    </lineage>
</organism>
<gene>
    <name evidence="1" type="ORF">ACFO4O_15660</name>
</gene>
<comment type="caution">
    <text evidence="1">The sequence shown here is derived from an EMBL/GenBank/DDBJ whole genome shotgun (WGS) entry which is preliminary data.</text>
</comment>
<name>A0ABV9LYE6_9ALTE</name>
<evidence type="ECO:0000313" key="2">
    <source>
        <dbReference type="Proteomes" id="UP001595897"/>
    </source>
</evidence>
<evidence type="ECO:0000313" key="1">
    <source>
        <dbReference type="EMBL" id="MFC4701592.1"/>
    </source>
</evidence>
<sequence length="134" mass="15896">MGNTFHFHWFFFFVSLFGNYPQWKRDAYDEALRNFFDPLLDNVTYTRMQVGDNSIKLFFSYSDGSDLSKVDFERANKQEIVKAWKIDILNLVCVHDDFWAELKMGRSIEIDLKDGDSLNGKGHLTNMRIYEERC</sequence>
<protein>
    <submittedName>
        <fullName evidence="1">Uncharacterized protein</fullName>
    </submittedName>
</protein>
<dbReference type="RefSeq" id="WP_382410218.1">
    <property type="nucleotide sequence ID" value="NZ_JBHSGU010000019.1"/>
</dbReference>
<dbReference type="EMBL" id="JBHSGU010000019">
    <property type="protein sequence ID" value="MFC4701592.1"/>
    <property type="molecule type" value="Genomic_DNA"/>
</dbReference>
<keyword evidence="2" id="KW-1185">Reference proteome</keyword>